<dbReference type="InterPro" id="IPR000569">
    <property type="entry name" value="HECT_dom"/>
</dbReference>
<organism evidence="4">
    <name type="scientific">Arcella intermedia</name>
    <dbReference type="NCBI Taxonomy" id="1963864"/>
    <lineage>
        <taxon>Eukaryota</taxon>
        <taxon>Amoebozoa</taxon>
        <taxon>Tubulinea</taxon>
        <taxon>Elardia</taxon>
        <taxon>Arcellinida</taxon>
        <taxon>Sphaerothecina</taxon>
        <taxon>Arcellidae</taxon>
        <taxon>Arcella</taxon>
    </lineage>
</organism>
<dbReference type="GO" id="GO:0004842">
    <property type="term" value="F:ubiquitin-protein transferase activity"/>
    <property type="evidence" value="ECO:0007669"/>
    <property type="project" value="InterPro"/>
</dbReference>
<proteinExistence type="predicted"/>
<dbReference type="Gene3D" id="3.30.2160.10">
    <property type="entry name" value="Hect, E3 ligase catalytic domain"/>
    <property type="match status" value="1"/>
</dbReference>
<dbReference type="SUPFAM" id="SSF56204">
    <property type="entry name" value="Hect, E3 ligase catalytic domain"/>
    <property type="match status" value="1"/>
</dbReference>
<dbReference type="InterPro" id="IPR043366">
    <property type="entry name" value="HECTD4"/>
</dbReference>
<dbReference type="EMBL" id="GIBP01001672">
    <property type="protein sequence ID" value="NDV30641.1"/>
    <property type="molecule type" value="Transcribed_RNA"/>
</dbReference>
<protein>
    <recommendedName>
        <fullName evidence="3">HECT domain-containing protein</fullName>
    </recommendedName>
</protein>
<dbReference type="Gene3D" id="3.30.2410.10">
    <property type="entry name" value="Hect, E3 ligase catalytic domain"/>
    <property type="match status" value="1"/>
</dbReference>
<dbReference type="PANTHER" id="PTHR46435:SF1">
    <property type="entry name" value="E3 UBIQUITIN-PROTEIN LIGASE HECTD4-RELATED"/>
    <property type="match status" value="1"/>
</dbReference>
<accession>A0A6B2L160</accession>
<feature type="domain" description="HECT" evidence="3">
    <location>
        <begin position="194"/>
        <end position="533"/>
    </location>
</feature>
<dbReference type="Gene3D" id="3.90.1750.10">
    <property type="entry name" value="Hect, E3 ligase catalytic domains"/>
    <property type="match status" value="1"/>
</dbReference>
<evidence type="ECO:0000256" key="1">
    <source>
        <dbReference type="ARBA" id="ARBA00022786"/>
    </source>
</evidence>
<dbReference type="InterPro" id="IPR035983">
    <property type="entry name" value="Hect_E3_ubiquitin_ligase"/>
</dbReference>
<dbReference type="PROSITE" id="PS50237">
    <property type="entry name" value="HECT"/>
    <property type="match status" value="1"/>
</dbReference>
<dbReference type="AlphaFoldDB" id="A0A6B2L160"/>
<feature type="active site" description="Glycyl thioester intermediate" evidence="2">
    <location>
        <position position="511"/>
    </location>
</feature>
<reference evidence="4" key="1">
    <citation type="journal article" date="2020" name="J. Eukaryot. Microbiol.">
        <title>De novo Sequencing, Assembly and Annotation of the Transcriptome for the Free-Living Testate Amoeba Arcella intermedia.</title>
        <authorList>
            <person name="Ribeiro G.M."/>
            <person name="Porfirio-Sousa A.L."/>
            <person name="Maurer-Alcala X.X."/>
            <person name="Katz L.A."/>
            <person name="Lahr D.J.G."/>
        </authorList>
    </citation>
    <scope>NUCLEOTIDE SEQUENCE</scope>
</reference>
<name>A0A6B2L160_9EUKA</name>
<dbReference type="Pfam" id="PF00632">
    <property type="entry name" value="HECT"/>
    <property type="match status" value="1"/>
</dbReference>
<evidence type="ECO:0000313" key="4">
    <source>
        <dbReference type="EMBL" id="NDV30641.1"/>
    </source>
</evidence>
<keyword evidence="1 2" id="KW-0833">Ubl conjugation pathway</keyword>
<dbReference type="PANTHER" id="PTHR46435">
    <property type="entry name" value="E3 UBIQUITIN-PROTEIN LIGASE HECTD4-RELATED"/>
    <property type="match status" value="1"/>
</dbReference>
<evidence type="ECO:0000256" key="2">
    <source>
        <dbReference type="PROSITE-ProRule" id="PRU00104"/>
    </source>
</evidence>
<sequence length="558" mass="64400">MGYDFHFYRNHYLSLEETVKSLQNPELEGQLFSLDESIVKYSESIFTEIRDFRSPIGLKSTLIHPIDQDSMHCLSYPQLVKLPVPDIRLRYELLRQFNARLFSALPFLSLESNSVIVKSTLMLRNLIFHSVKMEFFYDVMDKTSTVHNAPTVRYNRLKLAARLEKRNPNEILTDEGILKNTAFGIAFSQLRHVDPELLRPKKPSGTEPHFALLIEFRGEHVQGEGGPYRQFFTDVSRELRDVNSLPLLIPCPNAKGKVGEGRDKYVISPSAKSRLHLKMFKFLGQLMGMSIRTGVLLTLDLPPFFWKQLVSAQVTMTDIEAIDTHFYGTMRFFEEASDSDFSTIFQKFTVPLSDNSICLLKKGGDEIDVTFENRHEYVKFAQKARLNECSSQIKAIKRGLTDVVPHHLLGLLTWQDLEWRICGKPMIDIKLLKRHTVYNSVSPTAPHILYFWQVLEEFNQEDRRAFVRFVWGQERLPANDQEFNRTATRMLIKPYSGTTSPDQAFPRADTCFFNLFLPEYSSPDILREKLMVACHFDADSMNADNVVPDDAEPENVFL</sequence>
<evidence type="ECO:0000259" key="3">
    <source>
        <dbReference type="PROSITE" id="PS50237"/>
    </source>
</evidence>
<dbReference type="SMART" id="SM00119">
    <property type="entry name" value="HECTc"/>
    <property type="match status" value="1"/>
</dbReference>